<evidence type="ECO:0000256" key="13">
    <source>
        <dbReference type="SAM" id="Coils"/>
    </source>
</evidence>
<feature type="domain" description="Laminin G" evidence="15">
    <location>
        <begin position="1524"/>
        <end position="1686"/>
    </location>
</feature>
<keyword evidence="7 13" id="KW-0175">Coiled coil</keyword>
<feature type="domain" description="Laminin EGF-like" evidence="16">
    <location>
        <begin position="818"/>
        <end position="863"/>
    </location>
</feature>
<dbReference type="Pfam" id="PF00052">
    <property type="entry name" value="Laminin_B"/>
    <property type="match status" value="2"/>
</dbReference>
<feature type="region of interest" description="Disordered" evidence="14">
    <location>
        <begin position="2099"/>
        <end position="2122"/>
    </location>
</feature>
<dbReference type="CDD" id="cd00110">
    <property type="entry name" value="LamG"/>
    <property type="match status" value="4"/>
</dbReference>
<feature type="disulfide bond" evidence="12">
    <location>
        <begin position="36"/>
        <end position="53"/>
    </location>
</feature>
<dbReference type="FunFam" id="2.10.25.10:FF:000189">
    <property type="entry name" value="Laminin subunit alpha 2"/>
    <property type="match status" value="2"/>
</dbReference>
<dbReference type="SUPFAM" id="SSF57196">
    <property type="entry name" value="EGF/Laminin"/>
    <property type="match status" value="7"/>
</dbReference>
<feature type="domain" description="Laminin G" evidence="15">
    <location>
        <begin position="1891"/>
        <end position="2051"/>
    </location>
</feature>
<dbReference type="FunFam" id="2.10.25.10:FF:000209">
    <property type="entry name" value="Laminin subunit alpha 5"/>
    <property type="match status" value="2"/>
</dbReference>
<feature type="domain" description="Laminin EGF-like" evidence="16">
    <location>
        <begin position="403"/>
        <end position="450"/>
    </location>
</feature>
<dbReference type="GO" id="GO:0009887">
    <property type="term" value="P:animal organ morphogenesis"/>
    <property type="evidence" value="ECO:0007669"/>
    <property type="project" value="TreeGrafter"/>
</dbReference>
<dbReference type="EMBL" id="JASPKY010000131">
    <property type="protein sequence ID" value="KAK9731529.1"/>
    <property type="molecule type" value="Genomic_DNA"/>
</dbReference>
<feature type="disulfide bond" evidence="12">
    <location>
        <begin position="178"/>
        <end position="195"/>
    </location>
</feature>
<feature type="disulfide bond" evidence="12">
    <location>
        <begin position="102"/>
        <end position="111"/>
    </location>
</feature>
<dbReference type="Gene3D" id="2.170.300.10">
    <property type="entry name" value="Tie2 ligand-binding domain superfamily"/>
    <property type="match status" value="1"/>
</dbReference>
<feature type="domain" description="Laminin EGF-like" evidence="16">
    <location>
        <begin position="498"/>
        <end position="543"/>
    </location>
</feature>
<dbReference type="InterPro" id="IPR050440">
    <property type="entry name" value="Laminin/Netrin_ECM"/>
</dbReference>
<dbReference type="FunFam" id="2.10.25.10:FF:000188">
    <property type="entry name" value="Laminin subunit gamma 2"/>
    <property type="match status" value="1"/>
</dbReference>
<dbReference type="EMBL" id="JASPKY010000131">
    <property type="protein sequence ID" value="KAK9731528.1"/>
    <property type="molecule type" value="Genomic_DNA"/>
</dbReference>
<evidence type="ECO:0000259" key="17">
    <source>
        <dbReference type="PROSITE" id="PS51115"/>
    </source>
</evidence>
<feature type="disulfide bond" evidence="12">
    <location>
        <begin position="424"/>
        <end position="433"/>
    </location>
</feature>
<evidence type="ECO:0000256" key="10">
    <source>
        <dbReference type="ARBA" id="ARBA00023292"/>
    </source>
</evidence>
<keyword evidence="19" id="KW-1185">Reference proteome</keyword>
<feature type="domain" description="Laminin EGF-like" evidence="16">
    <location>
        <begin position="176"/>
        <end position="221"/>
    </location>
</feature>
<dbReference type="InterPro" id="IPR056863">
    <property type="entry name" value="LMN_ATRN_NET-like_EGF"/>
</dbReference>
<feature type="disulfide bond" evidence="11">
    <location>
        <begin position="2452"/>
        <end position="2479"/>
    </location>
</feature>
<dbReference type="PANTHER" id="PTHR10574">
    <property type="entry name" value="NETRIN/LAMININ-RELATED"/>
    <property type="match status" value="1"/>
</dbReference>
<evidence type="ECO:0000256" key="1">
    <source>
        <dbReference type="ARBA" id="ARBA00004302"/>
    </source>
</evidence>
<feature type="domain" description="Laminin EGF-like" evidence="16">
    <location>
        <begin position="222"/>
        <end position="275"/>
    </location>
</feature>
<feature type="domain" description="Laminin EGF-like" evidence="16">
    <location>
        <begin position="544"/>
        <end position="597"/>
    </location>
</feature>
<dbReference type="PROSITE" id="PS01248">
    <property type="entry name" value="EGF_LAM_1"/>
    <property type="match status" value="5"/>
</dbReference>
<dbReference type="SMART" id="SM00282">
    <property type="entry name" value="LamG"/>
    <property type="match status" value="5"/>
</dbReference>
<feature type="disulfide bond" evidence="12">
    <location>
        <begin position="246"/>
        <end position="255"/>
    </location>
</feature>
<organism evidence="18 19">
    <name type="scientific">Popillia japonica</name>
    <name type="common">Japanese beetle</name>
    <dbReference type="NCBI Taxonomy" id="7064"/>
    <lineage>
        <taxon>Eukaryota</taxon>
        <taxon>Metazoa</taxon>
        <taxon>Ecdysozoa</taxon>
        <taxon>Arthropoda</taxon>
        <taxon>Hexapoda</taxon>
        <taxon>Insecta</taxon>
        <taxon>Pterygota</taxon>
        <taxon>Neoptera</taxon>
        <taxon>Endopterygota</taxon>
        <taxon>Coleoptera</taxon>
        <taxon>Polyphaga</taxon>
        <taxon>Scarabaeiformia</taxon>
        <taxon>Scarabaeidae</taxon>
        <taxon>Rutelinae</taxon>
        <taxon>Popillia</taxon>
    </lineage>
</organism>
<dbReference type="Pfam" id="PF24973">
    <property type="entry name" value="EGF_LMN_ATRN"/>
    <property type="match status" value="1"/>
</dbReference>
<dbReference type="PRINTS" id="PR00011">
    <property type="entry name" value="EGFLAMININ"/>
</dbReference>
<evidence type="ECO:0000256" key="11">
    <source>
        <dbReference type="PROSITE-ProRule" id="PRU00122"/>
    </source>
</evidence>
<feature type="domain" description="Laminin IV type A" evidence="17">
    <location>
        <begin position="582"/>
        <end position="769"/>
    </location>
</feature>
<dbReference type="GO" id="GO:0009888">
    <property type="term" value="P:tissue development"/>
    <property type="evidence" value="ECO:0007669"/>
    <property type="project" value="TreeGrafter"/>
</dbReference>
<feature type="disulfide bond" evidence="12">
    <location>
        <begin position="405"/>
        <end position="422"/>
    </location>
</feature>
<dbReference type="Pfam" id="PF00053">
    <property type="entry name" value="EGF_laminin"/>
    <property type="match status" value="9"/>
</dbReference>
<dbReference type="InterPro" id="IPR000742">
    <property type="entry name" value="EGF"/>
</dbReference>
<keyword evidence="3" id="KW-0272">Extracellular matrix</keyword>
<keyword evidence="2" id="KW-0964">Secreted</keyword>
<evidence type="ECO:0000256" key="6">
    <source>
        <dbReference type="ARBA" id="ARBA00022869"/>
    </source>
</evidence>
<comment type="subcellular location">
    <subcellularLocation>
        <location evidence="1">Secreted</location>
        <location evidence="1">Extracellular space</location>
        <location evidence="1">Extracellular matrix</location>
        <location evidence="1">Basement membrane</location>
    </subcellularLocation>
</comment>
<dbReference type="InterPro" id="IPR001791">
    <property type="entry name" value="Laminin_G"/>
</dbReference>
<dbReference type="GO" id="GO:0048731">
    <property type="term" value="P:system development"/>
    <property type="evidence" value="ECO:0007669"/>
    <property type="project" value="UniProtKB-ARBA"/>
</dbReference>
<evidence type="ECO:0000259" key="15">
    <source>
        <dbReference type="PROSITE" id="PS50025"/>
    </source>
</evidence>
<dbReference type="Pfam" id="PF02210">
    <property type="entry name" value="Laminin_G_2"/>
    <property type="match status" value="5"/>
</dbReference>
<feature type="disulfide bond" evidence="12">
    <location>
        <begin position="83"/>
        <end position="100"/>
    </location>
</feature>
<reference evidence="18" key="1">
    <citation type="submission" date="2023-05" db="EMBL/GenBank/DDBJ databases">
        <authorList>
            <person name="Nardi F."/>
            <person name="Carapelli A."/>
            <person name="Cucini C."/>
        </authorList>
    </citation>
    <scope>NUCLEOTIDE SEQUENCE</scope>
    <source>
        <strain evidence="18">DMR45628</strain>
        <tissue evidence="18">Testes</tissue>
    </source>
</reference>
<feature type="domain" description="Laminin G" evidence="15">
    <location>
        <begin position="2130"/>
        <end position="2300"/>
    </location>
</feature>
<evidence type="ECO:0000256" key="4">
    <source>
        <dbReference type="ARBA" id="ARBA00022729"/>
    </source>
</evidence>
<feature type="disulfide bond" evidence="12">
    <location>
        <begin position="34"/>
        <end position="46"/>
    </location>
</feature>
<dbReference type="FunFam" id="2.60.120.200:FF:000200">
    <property type="entry name" value="Laminin subunit alpha-3"/>
    <property type="match status" value="1"/>
</dbReference>
<dbReference type="InterPro" id="IPR000034">
    <property type="entry name" value="Laminin_IV"/>
</dbReference>
<evidence type="ECO:0000259" key="16">
    <source>
        <dbReference type="PROSITE" id="PS50027"/>
    </source>
</evidence>
<dbReference type="SUPFAM" id="SSF49899">
    <property type="entry name" value="Concanavalin A-like lectins/glucanases"/>
    <property type="match status" value="5"/>
</dbReference>
<protein>
    <submittedName>
        <fullName evidence="18">Laminin G domain</fullName>
    </submittedName>
</protein>
<feature type="disulfide bond" evidence="12">
    <location>
        <begin position="176"/>
        <end position="188"/>
    </location>
</feature>
<feature type="compositionally biased region" description="Polar residues" evidence="14">
    <location>
        <begin position="2111"/>
        <end position="2122"/>
    </location>
</feature>
<evidence type="ECO:0000256" key="14">
    <source>
        <dbReference type="SAM" id="MobiDB-lite"/>
    </source>
</evidence>
<keyword evidence="10 12" id="KW-0424">Laminin EGF-like domain</keyword>
<evidence type="ECO:0000256" key="5">
    <source>
        <dbReference type="ARBA" id="ARBA00022737"/>
    </source>
</evidence>
<reference evidence="18 19" key="2">
    <citation type="journal article" date="2024" name="BMC Genomics">
        <title>De novo assembly and annotation of Popillia japonica's genome with initial clues to its potential as an invasive pest.</title>
        <authorList>
            <person name="Cucini C."/>
            <person name="Boschi S."/>
            <person name="Funari R."/>
            <person name="Cardaioli E."/>
            <person name="Iannotti N."/>
            <person name="Marturano G."/>
            <person name="Paoli F."/>
            <person name="Bruttini M."/>
            <person name="Carapelli A."/>
            <person name="Frati F."/>
            <person name="Nardi F."/>
        </authorList>
    </citation>
    <scope>NUCLEOTIDE SEQUENCE [LARGE SCALE GENOMIC DNA]</scope>
    <source>
        <strain evidence="18">DMR45628</strain>
    </source>
</reference>
<keyword evidence="6" id="KW-0084">Basement membrane</keyword>
<evidence type="ECO:0000313" key="19">
    <source>
        <dbReference type="Proteomes" id="UP001458880"/>
    </source>
</evidence>
<feature type="disulfide bond" evidence="12">
    <location>
        <begin position="81"/>
        <end position="93"/>
    </location>
</feature>
<evidence type="ECO:0000256" key="3">
    <source>
        <dbReference type="ARBA" id="ARBA00022530"/>
    </source>
</evidence>
<feature type="disulfide bond" evidence="12">
    <location>
        <begin position="837"/>
        <end position="846"/>
    </location>
</feature>
<dbReference type="SMART" id="SM00181">
    <property type="entry name" value="EGF"/>
    <property type="match status" value="7"/>
</dbReference>
<proteinExistence type="predicted"/>
<dbReference type="SMART" id="SM00281">
    <property type="entry name" value="LamB"/>
    <property type="match status" value="2"/>
</dbReference>
<comment type="caution">
    <text evidence="18">The sequence shown here is derived from an EMBL/GenBank/DDBJ whole genome shotgun (WGS) entry which is preliminary data.</text>
</comment>
<feature type="domain" description="Laminin G" evidence="15">
    <location>
        <begin position="2305"/>
        <end position="2479"/>
    </location>
</feature>
<keyword evidence="4" id="KW-0732">Signal</keyword>
<dbReference type="PROSITE" id="PS51257">
    <property type="entry name" value="PROKAR_LIPOPROTEIN"/>
    <property type="match status" value="1"/>
</dbReference>
<comment type="caution">
    <text evidence="12">Lacks conserved residue(s) required for the propagation of feature annotation.</text>
</comment>
<feature type="disulfide bond" evidence="12">
    <location>
        <begin position="498"/>
        <end position="510"/>
    </location>
</feature>
<evidence type="ECO:0000256" key="12">
    <source>
        <dbReference type="PROSITE-ProRule" id="PRU00460"/>
    </source>
</evidence>
<feature type="disulfide bond" evidence="12">
    <location>
        <begin position="197"/>
        <end position="206"/>
    </location>
</feature>
<dbReference type="PROSITE" id="PS50025">
    <property type="entry name" value="LAM_G_DOMAIN"/>
    <property type="match status" value="5"/>
</dbReference>
<feature type="domain" description="Laminin EGF-like" evidence="16">
    <location>
        <begin position="864"/>
        <end position="915"/>
    </location>
</feature>
<dbReference type="PANTHER" id="PTHR10574:SF444">
    <property type="entry name" value="BASEMENT MEMBRANE-SPECIFIC HEPARAN SULFATE PROTEOGLYCAN CORE PROTEIN"/>
    <property type="match status" value="1"/>
</dbReference>
<dbReference type="SMART" id="SM00180">
    <property type="entry name" value="EGF_Lam"/>
    <property type="match status" value="12"/>
</dbReference>
<dbReference type="InterPro" id="IPR013320">
    <property type="entry name" value="ConA-like_dom_sf"/>
</dbReference>
<dbReference type="Proteomes" id="UP001458880">
    <property type="component" value="Unassembled WGS sequence"/>
</dbReference>
<evidence type="ECO:0000256" key="9">
    <source>
        <dbReference type="ARBA" id="ARBA00023180"/>
    </source>
</evidence>
<feature type="disulfide bond" evidence="12">
    <location>
        <begin position="403"/>
        <end position="415"/>
    </location>
</feature>
<dbReference type="FunFam" id="2.10.25.10:FF:000135">
    <property type="entry name" value="Laminin subunit beta 4"/>
    <property type="match status" value="3"/>
</dbReference>
<dbReference type="PROSITE" id="PS50027">
    <property type="entry name" value="EGF_LAM_2"/>
    <property type="match status" value="9"/>
</dbReference>
<keyword evidence="5" id="KW-0677">Repeat</keyword>
<feature type="domain" description="Laminin EGF-like" evidence="16">
    <location>
        <begin position="34"/>
        <end position="80"/>
    </location>
</feature>
<dbReference type="GO" id="GO:0005604">
    <property type="term" value="C:basement membrane"/>
    <property type="evidence" value="ECO:0007669"/>
    <property type="project" value="UniProtKB-SubCell"/>
</dbReference>
<feature type="disulfide bond" evidence="12">
    <location>
        <begin position="55"/>
        <end position="64"/>
    </location>
</feature>
<keyword evidence="9" id="KW-0325">Glycoprotein</keyword>
<sequence>MTINEKTSEAALISKTEDTGKFGNMMLNLLIAGCNCNPRGSELTTCDIKTGNCRCKLHYIGRTCDKCESGFWENINNCIKCDCNIEGSRTTSCEHSTGQCYCKEGVGGTKCNVCAKGYYDFSQKGCKQCEDCTKPGHICDPKTGRCVCPPNSHGIHCEKCLSNTWGHEPEIGCKKCNCSKFGTKKPGCDIKTGQCACDTAYSGQNCDKCATGYYGYPKCKPCNCNKAGTHCTDHLCQCNENGQCPCKRNVIGKACDKCKEETFGLDMTNPNGCTDCFCFGRSTKCTNAVYTWDQIPSNQIVSDNLTLKFNSLYWRLPQVFNGDRLLSYNGYLRFKIESSSNTLHRIRNDPLVILEGNRLTIHRNLPSSLILQKYEIQLQESMWRTYRNAKSGFWENINNCIKCDCNIEGSRTTSCEHSTGQCYCKEGVGGTKCNVCAKGYYDFSQKGCKQCEDCTKPGHICDPKTGRCVCPPNSHGIHCEKCLSNTWGHEPEIGCKKCNCSKFGTKKPGCDIKTGQCACDTAYSGQNCDKCATGYYGYPKCKPCNCNKAGTHCTGHLCQCNENGQCPCKRNVIGKACDKCKEETFGLDMTNPNGCTDCFCFGRSTKCTNAVYTWDQIPSNQIVSDNLTLKFNSLYWRLPQVFNGDRLLSYNGYLRFKIESSSNTLHRIRNDPLVILEGNRLTIHRNLPSSLILQKYEIQLQESMWRTYRNAKVSRMDFMVLLQNVTDIYIKASDVLTREKPVLVSVTLDTATEVKDSLSIYKPATGIEKCECPSQYTGTSCQTPSLGYCKKKTAYSDGRSPSFGQIIIDHLIGRSVPCECNGRSTECDSETCKCQNCTDHTAGDKCEKCAEGFHGSPTEICRPCPCPNTERNFATSCDVSRGLCYCKPGYEGSKCELCSEDYYGNPLEEDGSCQPCDCNPGGITRHGCDVIGQCYCRSGITGRKCSQCDKPRHVLENNICVPCDDCTQKLLDQLDDMQAALHGNTSHLLYSELEPPWRQLEMFEDRYSDLADEVKLYSAAVNQANNIADQANLDRRFNEVEKIQNAFDSKKLKLDVLSKDINRHHNQSLNSLIDVTSSKRDLEDFTNYLNNFGKSHVSTREAVREGKAILKHMQKQYESVQNSKHDDIINACVSVRNVLDAISKDNKTGQLIQLNAELTEANEFLDSLSKILTQTNHTLGEAEDRNNLNEERVKKLATALIQVANITRVIDSKLNTTNDYIIRTNEAMDEVEVLITKIVDEFLDDKIEELKTRREKLKNYIRLLKDKLGTARDHAMMLNEKLQYMQGVLQKDDKQVNAEKASEAYATIVALLQQANETASEANRIFHKLKEEIEPTNMDSLYDKVYIMSANASQLENRILNILNLRSQEVKDRMAAIENRLNGIKNRNWDNGIKDRELNILISQLLLEHNEVDVEELIADAMEKSQRMKETYKQADEMNLRIRYDLKKEAEKLRNMASPEETAAVKRRIHETRQQLRNTVINFTDVSFDHHQGRFKLENDKIVSKLEELKRRVQKAKTIADGIRVSLSGAACARSYKLSNLEPSLITSLKMRFSLSKANPDKIYSMLLLQNNEGQFIQLLVIQNSIKFVIKLQKEEKEVSMDLSGDNINVNIERFYNMVTMTVNNKTTNVVLKHGNVRFDVNPTNLVYVGNASGMAGLPGCIHDITLNGKNIGLWEFEETTSCQGCSRSTTSSPTQIYRFNGEGFAMMKENSVQTPHDFYISFWFKTFDENAILFLAPHPESGSYLALTLHNGHIKYEVHYHGDEIPPLILKTEKKYNDGKKHEIRLTKVYENSNKNETSRLTVGDSTLDGSTEMNKSQLLRVKKIYFYVGGVSPDYFIDSKNVTRSLHTHQSFLGDIENFQVISSIIQLHETCKALNQYGVQLTNKPLEFRKAWFEGAGYLKLKEHSIKLENLSVIFLVRTTANNSLLMEIENLATFTLRDGHLNVDIHDKSLRSKFKINDDESHVIELINKNVQDFILRIDGSKADKREIAKQTSRGSASIYIGGKPSSTNQNGEHFDGEISDIFIDNKLIKFDTTTIDAFAKVKIGHSKPKIIKHDVEDAMVKDNLRSRVLTDPTDNPKDIKHDVEDAMVKDNLRSRVLTDPTDNPKDQQSTDGCDRTANNSLELNAAKFGDMPESYVKYYLKEQFWKEDFSIELHFRTFYKNGILLYAQSDLKHYNLIELKDGSVILHFAGKRKKALTISKRLDDGEWHKLLIENKSKKRKRKLTITIDGRREKPKRVPPNRVFGDVFIGGIPQTVQHKLPKQLLTKLTPFKGCIKELKINQAPQSFLHHHNIGLCFSNIEKGSYFGGDAYVVYKRDFKVTSFLELKFEFRTREQNGILMSVSAINNSPALSLELQNGAVVMSVDMGNGVVSNVTNFHSAYALCDNKWHNVTALFSTELTVNVDGVSKSWVISGMGLVDSIEDPLYIGGLPDIAPAGTLKIKENFKGCIRNVKIGDNYVDWIDMEELTNVSLNSCPVA</sequence>
<feature type="disulfide bond" evidence="12">
    <location>
        <begin position="519"/>
        <end position="528"/>
    </location>
</feature>
<evidence type="ECO:0000313" key="18">
    <source>
        <dbReference type="EMBL" id="KAK9731529.1"/>
    </source>
</evidence>
<dbReference type="CDD" id="cd00055">
    <property type="entry name" value="EGF_Lam"/>
    <property type="match status" value="12"/>
</dbReference>
<feature type="domain" description="Laminin EGF-like" evidence="16">
    <location>
        <begin position="81"/>
        <end position="128"/>
    </location>
</feature>
<name>A0AAW1LCB9_POPJA</name>
<feature type="domain" description="Laminin G" evidence="15">
    <location>
        <begin position="1695"/>
        <end position="1874"/>
    </location>
</feature>
<evidence type="ECO:0000256" key="8">
    <source>
        <dbReference type="ARBA" id="ARBA00023157"/>
    </source>
</evidence>
<dbReference type="Gene3D" id="2.10.25.10">
    <property type="entry name" value="Laminin"/>
    <property type="match status" value="10"/>
</dbReference>
<dbReference type="Gene3D" id="2.60.120.200">
    <property type="match status" value="5"/>
</dbReference>
<dbReference type="InterPro" id="IPR002049">
    <property type="entry name" value="LE_dom"/>
</dbReference>
<feature type="disulfide bond" evidence="12">
    <location>
        <begin position="500"/>
        <end position="517"/>
    </location>
</feature>
<keyword evidence="8 12" id="KW-1015">Disulfide bond</keyword>
<feature type="coiled-coil region" evidence="13">
    <location>
        <begin position="1360"/>
        <end position="1387"/>
    </location>
</feature>
<evidence type="ECO:0000256" key="2">
    <source>
        <dbReference type="ARBA" id="ARBA00022525"/>
    </source>
</evidence>
<gene>
    <name evidence="18" type="ORF">QE152_g13620</name>
</gene>
<feature type="disulfide bond" evidence="12">
    <location>
        <begin position="568"/>
        <end position="577"/>
    </location>
</feature>
<dbReference type="PROSITE" id="PS51115">
    <property type="entry name" value="LAMININ_IVA"/>
    <property type="match status" value="1"/>
</dbReference>
<feature type="disulfide bond" evidence="12">
    <location>
        <begin position="886"/>
        <end position="895"/>
    </location>
</feature>
<evidence type="ECO:0000256" key="7">
    <source>
        <dbReference type="ARBA" id="ARBA00023054"/>
    </source>
</evidence>
<accession>A0AAW1LCB9</accession>